<sequence length="181" mass="20009">MTDSTTDSTFVQLLRAQIGHEFDAHQQYVAIAVWFDGQDLPQLARHYYRQALEERNHAMMIVQYLLDRDLPVSIPAGSAVRNDFGSVLEPITLALAQEKQVTEQIEAIFRAARQEGDALGEQFLLWFLKEQVEEVASASTLRTVAERAGDNLFDLENYVAREQIGDGGESADAPAAAGGAI</sequence>
<dbReference type="InterPro" id="IPR001519">
    <property type="entry name" value="Ferritin"/>
</dbReference>
<dbReference type="RefSeq" id="WP_227569485.1">
    <property type="nucleotide sequence ID" value="NZ_CP101988.1"/>
</dbReference>
<keyword evidence="1 5" id="KW-0409">Iron storage</keyword>
<keyword evidence="2 5" id="KW-0479">Metal-binding</keyword>
<evidence type="ECO:0000256" key="1">
    <source>
        <dbReference type="ARBA" id="ARBA00022434"/>
    </source>
</evidence>
<dbReference type="PANTHER" id="PTHR11431">
    <property type="entry name" value="FERRITIN"/>
    <property type="match status" value="1"/>
</dbReference>
<dbReference type="InterPro" id="IPR041719">
    <property type="entry name" value="Ferritin_prok"/>
</dbReference>
<feature type="domain" description="Ferritin-like diiron" evidence="6">
    <location>
        <begin position="4"/>
        <end position="149"/>
    </location>
</feature>
<dbReference type="SUPFAM" id="SSF47240">
    <property type="entry name" value="Ferritin-like"/>
    <property type="match status" value="1"/>
</dbReference>
<accession>A0ABY5KYD2</accession>
<organism evidence="7 8">
    <name type="scientific">Cellulomonas chengniuliangii</name>
    <dbReference type="NCBI Taxonomy" id="2968084"/>
    <lineage>
        <taxon>Bacteria</taxon>
        <taxon>Bacillati</taxon>
        <taxon>Actinomycetota</taxon>
        <taxon>Actinomycetes</taxon>
        <taxon>Micrococcales</taxon>
        <taxon>Cellulomonadaceae</taxon>
        <taxon>Cellulomonas</taxon>
    </lineage>
</organism>
<dbReference type="InterPro" id="IPR008331">
    <property type="entry name" value="Ferritin_DPS_dom"/>
</dbReference>
<dbReference type="Gene3D" id="1.20.1260.10">
    <property type="match status" value="1"/>
</dbReference>
<protein>
    <recommendedName>
        <fullName evidence="5">Ferritin</fullName>
    </recommendedName>
</protein>
<dbReference type="Proteomes" id="UP001316189">
    <property type="component" value="Chromosome"/>
</dbReference>
<dbReference type="CDD" id="cd01055">
    <property type="entry name" value="Nonheme_Ferritin"/>
    <property type="match status" value="1"/>
</dbReference>
<evidence type="ECO:0000256" key="4">
    <source>
        <dbReference type="ARBA" id="ARBA00023004"/>
    </source>
</evidence>
<keyword evidence="4 5" id="KW-0408">Iron</keyword>
<evidence type="ECO:0000256" key="5">
    <source>
        <dbReference type="RuleBase" id="RU361145"/>
    </source>
</evidence>
<evidence type="ECO:0000313" key="7">
    <source>
        <dbReference type="EMBL" id="UUI74456.1"/>
    </source>
</evidence>
<keyword evidence="8" id="KW-1185">Reference proteome</keyword>
<evidence type="ECO:0000313" key="8">
    <source>
        <dbReference type="Proteomes" id="UP001316189"/>
    </source>
</evidence>
<gene>
    <name evidence="7" type="ORF">NP064_11685</name>
</gene>
<evidence type="ECO:0000256" key="2">
    <source>
        <dbReference type="ARBA" id="ARBA00022723"/>
    </source>
</evidence>
<evidence type="ECO:0000259" key="6">
    <source>
        <dbReference type="PROSITE" id="PS50905"/>
    </source>
</evidence>
<proteinExistence type="predicted"/>
<evidence type="ECO:0000256" key="3">
    <source>
        <dbReference type="ARBA" id="ARBA00023002"/>
    </source>
</evidence>
<name>A0ABY5KYD2_9CELL</name>
<dbReference type="PANTHER" id="PTHR11431:SF127">
    <property type="entry name" value="BACTERIAL NON-HEME FERRITIN"/>
    <property type="match status" value="1"/>
</dbReference>
<reference evidence="7 8" key="1">
    <citation type="submission" date="2022-07" db="EMBL/GenBank/DDBJ databases">
        <title>Novel species in genus cellulomonas.</title>
        <authorList>
            <person name="Ye L."/>
        </authorList>
    </citation>
    <scope>NUCLEOTIDE SEQUENCE [LARGE SCALE GENOMIC DNA]</scope>
    <source>
        <strain evidence="8">zg-Y338</strain>
    </source>
</reference>
<dbReference type="Pfam" id="PF00210">
    <property type="entry name" value="Ferritin"/>
    <property type="match status" value="1"/>
</dbReference>
<dbReference type="InterPro" id="IPR009040">
    <property type="entry name" value="Ferritin-like_diiron"/>
</dbReference>
<dbReference type="InterPro" id="IPR009078">
    <property type="entry name" value="Ferritin-like_SF"/>
</dbReference>
<dbReference type="InterPro" id="IPR012347">
    <property type="entry name" value="Ferritin-like"/>
</dbReference>
<dbReference type="PROSITE" id="PS50905">
    <property type="entry name" value="FERRITIN_LIKE"/>
    <property type="match status" value="1"/>
</dbReference>
<dbReference type="EMBL" id="CP101988">
    <property type="protein sequence ID" value="UUI74456.1"/>
    <property type="molecule type" value="Genomic_DNA"/>
</dbReference>
<keyword evidence="3" id="KW-0560">Oxidoreductase</keyword>